<evidence type="ECO:0000256" key="1">
    <source>
        <dbReference type="ARBA" id="ARBA00004123"/>
    </source>
</evidence>
<reference evidence="7" key="1">
    <citation type="journal article" date="2020" name="Plant Biotechnol. J.">
        <title>The pomegranate (Punica granatum L.) draft genome dissects genetic divergence between soft- and hard-seeded cultivars.</title>
        <authorList>
            <person name="Luo X."/>
            <person name="Li H."/>
            <person name="Wu Z."/>
            <person name="Yao W."/>
            <person name="Zhao P."/>
            <person name="Cao D."/>
            <person name="Yu H."/>
            <person name="Li K."/>
            <person name="Poudel K."/>
            <person name="Zhao D."/>
            <person name="Zhang F."/>
            <person name="Xia X."/>
            <person name="Chen L."/>
            <person name="Wang Q."/>
            <person name="Jing D."/>
            <person name="Cao S."/>
        </authorList>
    </citation>
    <scope>NUCLEOTIDE SEQUENCE [LARGE SCALE GENOMIC DNA]</scope>
    <source>
        <strain evidence="7">cv. Tunisia</strain>
    </source>
</reference>
<evidence type="ECO:0000256" key="4">
    <source>
        <dbReference type="ARBA" id="ARBA00022927"/>
    </source>
</evidence>
<dbReference type="GeneID" id="116193157"/>
<dbReference type="GO" id="GO:0005634">
    <property type="term" value="C:nucleus"/>
    <property type="evidence" value="ECO:0007669"/>
    <property type="project" value="UniProtKB-SubCell"/>
</dbReference>
<name>A0A6P8C5L5_PUNGR</name>
<comment type="subcellular location">
    <subcellularLocation>
        <location evidence="1">Nucleus</location>
    </subcellularLocation>
</comment>
<evidence type="ECO:0000256" key="5">
    <source>
        <dbReference type="ARBA" id="ARBA00023242"/>
    </source>
</evidence>
<gene>
    <name evidence="8" type="primary">LOC116193157</name>
</gene>
<dbReference type="InterPro" id="IPR011989">
    <property type="entry name" value="ARM-like"/>
</dbReference>
<dbReference type="Gene3D" id="1.25.10.10">
    <property type="entry name" value="Leucine-rich Repeat Variant"/>
    <property type="match status" value="1"/>
</dbReference>
<keyword evidence="5" id="KW-0539">Nucleus</keyword>
<dbReference type="GO" id="GO:0000056">
    <property type="term" value="P:ribosomal small subunit export from nucleus"/>
    <property type="evidence" value="ECO:0007669"/>
    <property type="project" value="TreeGrafter"/>
</dbReference>
<keyword evidence="3" id="KW-0813">Transport</keyword>
<dbReference type="AlphaFoldDB" id="A0A6P8C5L5"/>
<protein>
    <submittedName>
        <fullName evidence="8">Protein EXPORTIN 1A-like isoform X2</fullName>
    </submittedName>
</protein>
<dbReference type="Proteomes" id="UP000515151">
    <property type="component" value="Chromosome 1"/>
</dbReference>
<reference evidence="8" key="2">
    <citation type="submission" date="2025-08" db="UniProtKB">
        <authorList>
            <consortium name="RefSeq"/>
        </authorList>
    </citation>
    <scope>IDENTIFICATION</scope>
    <source>
        <tissue evidence="8">Leaf</tissue>
    </source>
</reference>
<sequence length="121" mass="14007">MIEDVPLIFGAVFQCTLKMITKNFEDHPEHRLKFFSLLRAIAAHCFPALIGLSSQQIKLVMDSIIWAFRHTEQNIAETGLNLLLAILKNFQERFLGMPLRETLLRFYISICYYLLGSSRSK</sequence>
<dbReference type="PANTHER" id="PTHR11223:SF2">
    <property type="entry name" value="EXPORTIN-1"/>
    <property type="match status" value="1"/>
</dbReference>
<feature type="domain" description="Exportin-1 C-terminal" evidence="6">
    <location>
        <begin position="1"/>
        <end position="119"/>
    </location>
</feature>
<evidence type="ECO:0000256" key="2">
    <source>
        <dbReference type="ARBA" id="ARBA00009466"/>
    </source>
</evidence>
<dbReference type="GO" id="GO:0005049">
    <property type="term" value="F:nuclear export signal receptor activity"/>
    <property type="evidence" value="ECO:0007669"/>
    <property type="project" value="InterPro"/>
</dbReference>
<dbReference type="GO" id="GO:0006611">
    <property type="term" value="P:protein export from nucleus"/>
    <property type="evidence" value="ECO:0007669"/>
    <property type="project" value="InterPro"/>
</dbReference>
<dbReference type="GO" id="GO:0000055">
    <property type="term" value="P:ribosomal large subunit export from nucleus"/>
    <property type="evidence" value="ECO:0007669"/>
    <property type="project" value="TreeGrafter"/>
</dbReference>
<dbReference type="InterPro" id="IPR016024">
    <property type="entry name" value="ARM-type_fold"/>
</dbReference>
<keyword evidence="7" id="KW-1185">Reference proteome</keyword>
<dbReference type="RefSeq" id="XP_031377804.1">
    <property type="nucleotide sequence ID" value="XM_031521944.1"/>
</dbReference>
<evidence type="ECO:0000313" key="7">
    <source>
        <dbReference type="Proteomes" id="UP000515151"/>
    </source>
</evidence>
<evidence type="ECO:0000313" key="8">
    <source>
        <dbReference type="RefSeq" id="XP_031377804.1"/>
    </source>
</evidence>
<evidence type="ECO:0000256" key="3">
    <source>
        <dbReference type="ARBA" id="ARBA00022448"/>
    </source>
</evidence>
<evidence type="ECO:0000259" key="6">
    <source>
        <dbReference type="SMART" id="SM01102"/>
    </source>
</evidence>
<dbReference type="InterPro" id="IPR045065">
    <property type="entry name" value="XPO1/5"/>
</dbReference>
<dbReference type="InterPro" id="IPR014877">
    <property type="entry name" value="XPO1_C_dom"/>
</dbReference>
<accession>A0A6P8C5L5</accession>
<dbReference type="Pfam" id="PF08767">
    <property type="entry name" value="CRM1_C"/>
    <property type="match status" value="1"/>
</dbReference>
<dbReference type="GO" id="GO:0005737">
    <property type="term" value="C:cytoplasm"/>
    <property type="evidence" value="ECO:0007669"/>
    <property type="project" value="TreeGrafter"/>
</dbReference>
<organism evidence="7 8">
    <name type="scientific">Punica granatum</name>
    <name type="common">Pomegranate</name>
    <dbReference type="NCBI Taxonomy" id="22663"/>
    <lineage>
        <taxon>Eukaryota</taxon>
        <taxon>Viridiplantae</taxon>
        <taxon>Streptophyta</taxon>
        <taxon>Embryophyta</taxon>
        <taxon>Tracheophyta</taxon>
        <taxon>Spermatophyta</taxon>
        <taxon>Magnoliopsida</taxon>
        <taxon>eudicotyledons</taxon>
        <taxon>Gunneridae</taxon>
        <taxon>Pentapetalae</taxon>
        <taxon>rosids</taxon>
        <taxon>malvids</taxon>
        <taxon>Myrtales</taxon>
        <taxon>Lythraceae</taxon>
        <taxon>Punica</taxon>
    </lineage>
</organism>
<dbReference type="SMART" id="SM01102">
    <property type="entry name" value="CRM1_C"/>
    <property type="match status" value="1"/>
</dbReference>
<proteinExistence type="inferred from homology"/>
<keyword evidence="4" id="KW-0653">Protein transport</keyword>
<comment type="similarity">
    <text evidence="2">Belongs to the exportin family.</text>
</comment>
<dbReference type="SUPFAM" id="SSF48371">
    <property type="entry name" value="ARM repeat"/>
    <property type="match status" value="1"/>
</dbReference>
<dbReference type="PANTHER" id="PTHR11223">
    <property type="entry name" value="EXPORTIN 1/5"/>
    <property type="match status" value="1"/>
</dbReference>